<dbReference type="RefSeq" id="WP_212992677.1">
    <property type="nucleotide sequence ID" value="NZ_BAABEA010000001.1"/>
</dbReference>
<sequence length="341" mass="36418">MTGILDEALRRLHVTGPEHDGWLSNHGPMAAEALVHHGRADQVHRWLDGYERRLVEVPRGIAPIAADEWREPLGDPVRTGDWLAFFDRALRAEPWSDVLALWWPRLLPGIAAGATHGVIRVGHAVRALREQETEDRVAELGQGLAYWAARWQPLAPAGRGPYRSSDPRAALDAVPRVPDQRSGIRSRLAQLADLPGWPAAAGAVPGPAGTTAGDRLVGIVTAAVRLHTTHGYGNPVLLVHAATAPLAVLRTLPSLPAALHEPSLAAAWAATAAVTAAYAPPVARAFTPGAPDAPAVLEQATESGDAHAIKFADAAIEMWHREPDPLLLASSRHATELILDE</sequence>
<organism evidence="1 2">
    <name type="scientific">Actinoplanes auranticolor</name>
    <dbReference type="NCBI Taxonomy" id="47988"/>
    <lineage>
        <taxon>Bacteria</taxon>
        <taxon>Bacillati</taxon>
        <taxon>Actinomycetota</taxon>
        <taxon>Actinomycetes</taxon>
        <taxon>Micromonosporales</taxon>
        <taxon>Micromonosporaceae</taxon>
        <taxon>Actinoplanes</taxon>
    </lineage>
</organism>
<evidence type="ECO:0000313" key="2">
    <source>
        <dbReference type="Proteomes" id="UP000681340"/>
    </source>
</evidence>
<keyword evidence="2" id="KW-1185">Reference proteome</keyword>
<dbReference type="Proteomes" id="UP000681340">
    <property type="component" value="Unassembled WGS sequence"/>
</dbReference>
<proteinExistence type="predicted"/>
<gene>
    <name evidence="1" type="ORF">Aau02nite_68220</name>
</gene>
<evidence type="ECO:0000313" key="1">
    <source>
        <dbReference type="EMBL" id="GIM75894.1"/>
    </source>
</evidence>
<dbReference type="EMBL" id="BOQL01000058">
    <property type="protein sequence ID" value="GIM75894.1"/>
    <property type="molecule type" value="Genomic_DNA"/>
</dbReference>
<dbReference type="AlphaFoldDB" id="A0A919VRC5"/>
<evidence type="ECO:0008006" key="3">
    <source>
        <dbReference type="Google" id="ProtNLM"/>
    </source>
</evidence>
<name>A0A919VRC5_9ACTN</name>
<reference evidence="1" key="1">
    <citation type="submission" date="2021-03" db="EMBL/GenBank/DDBJ databases">
        <title>Whole genome shotgun sequence of Actinoplanes auranticolor NBRC 12245.</title>
        <authorList>
            <person name="Komaki H."/>
            <person name="Tamura T."/>
        </authorList>
    </citation>
    <scope>NUCLEOTIDE SEQUENCE</scope>
    <source>
        <strain evidence="1">NBRC 12245</strain>
    </source>
</reference>
<accession>A0A919VRC5</accession>
<protein>
    <recommendedName>
        <fullName evidence="3">DUF4243 domain-containing protein</fullName>
    </recommendedName>
</protein>
<comment type="caution">
    <text evidence="1">The sequence shown here is derived from an EMBL/GenBank/DDBJ whole genome shotgun (WGS) entry which is preliminary data.</text>
</comment>